<dbReference type="Pfam" id="PF04075">
    <property type="entry name" value="F420H2_quin_red"/>
    <property type="match status" value="1"/>
</dbReference>
<proteinExistence type="predicted"/>
<dbReference type="NCBIfam" id="TIGR00026">
    <property type="entry name" value="hi_GC_TIGR00026"/>
    <property type="match status" value="1"/>
</dbReference>
<protein>
    <submittedName>
        <fullName evidence="1">Nitroreductase family deazaflavin-dependent oxidoreductase</fullName>
    </submittedName>
</protein>
<organism evidence="1 2">
    <name type="scientific">Micromonospora zhanjiangensis</name>
    <dbReference type="NCBI Taxonomy" id="1522057"/>
    <lineage>
        <taxon>Bacteria</taxon>
        <taxon>Bacillati</taxon>
        <taxon>Actinomycetota</taxon>
        <taxon>Actinomycetes</taxon>
        <taxon>Micromonosporales</taxon>
        <taxon>Micromonosporaceae</taxon>
        <taxon>Micromonospora</taxon>
    </lineage>
</organism>
<dbReference type="InterPro" id="IPR004378">
    <property type="entry name" value="F420H2_quin_Rdtase"/>
</dbReference>
<evidence type="ECO:0000313" key="1">
    <source>
        <dbReference type="EMBL" id="MFC4105879.1"/>
    </source>
</evidence>
<name>A0ABV8KII0_9ACTN</name>
<dbReference type="Proteomes" id="UP001595868">
    <property type="component" value="Unassembled WGS sequence"/>
</dbReference>
<dbReference type="RefSeq" id="WP_377543204.1">
    <property type="nucleotide sequence ID" value="NZ_JBHSBN010000004.1"/>
</dbReference>
<gene>
    <name evidence="1" type="ORF">ACFOX0_08010</name>
</gene>
<dbReference type="Gene3D" id="2.30.110.10">
    <property type="entry name" value="Electron Transport, Fmn-binding Protein, Chain A"/>
    <property type="match status" value="1"/>
</dbReference>
<evidence type="ECO:0000313" key="2">
    <source>
        <dbReference type="Proteomes" id="UP001595868"/>
    </source>
</evidence>
<sequence>MVRRIPRWLARAPIPLLRTGFGRLLGRRVAMLEHRGRVSGLPRYVVLEVIGRRPDGVDVVSGYGVRSQWYRNVLARPEVRLWCGRSVGVPARATPLPADRARTVLADYRDRHRRAARALGRTLDLADLVHDGPLPTDIADRLPVVRITTEPEVAAPGSPGPG</sequence>
<keyword evidence="2" id="KW-1185">Reference proteome</keyword>
<dbReference type="EMBL" id="JBHSBN010000004">
    <property type="protein sequence ID" value="MFC4105879.1"/>
    <property type="molecule type" value="Genomic_DNA"/>
</dbReference>
<dbReference type="InterPro" id="IPR012349">
    <property type="entry name" value="Split_barrel_FMN-bd"/>
</dbReference>
<accession>A0ABV8KII0</accession>
<reference evidence="2" key="1">
    <citation type="journal article" date="2019" name="Int. J. Syst. Evol. Microbiol.">
        <title>The Global Catalogue of Microorganisms (GCM) 10K type strain sequencing project: providing services to taxonomists for standard genome sequencing and annotation.</title>
        <authorList>
            <consortium name="The Broad Institute Genomics Platform"/>
            <consortium name="The Broad Institute Genome Sequencing Center for Infectious Disease"/>
            <person name="Wu L."/>
            <person name="Ma J."/>
        </authorList>
    </citation>
    <scope>NUCLEOTIDE SEQUENCE [LARGE SCALE GENOMIC DNA]</scope>
    <source>
        <strain evidence="2">2902at01</strain>
    </source>
</reference>
<comment type="caution">
    <text evidence="1">The sequence shown here is derived from an EMBL/GenBank/DDBJ whole genome shotgun (WGS) entry which is preliminary data.</text>
</comment>